<dbReference type="OrthoDB" id="262547at2759"/>
<dbReference type="Pfam" id="PF11735">
    <property type="entry name" value="CAP59_mtransfer"/>
    <property type="match status" value="1"/>
</dbReference>
<keyword evidence="1" id="KW-0808">Transferase</keyword>
<sequence>MKPFYDLYQKTSHFSIYSDSNQKNKFDKIVFINDVMFCRNDILELILQSYIHGADITCPLDLDFYDETGKNPDEKRFRDTWVARDINGNAFKKTLDKMVSDERGTERMKKYQPFQVQCCWNGIAILNPRPFEAPTNLQFRRSKVPSNECAASECSLLCNDFWRLGYNKVVVVPGVQVAYDTKEFSQLEKYYSNMTRDQIFDTTPIKFQEGPEFVECSPLTKYNFRDPEKFTVSIDYLAQP</sequence>
<dbReference type="Proteomes" id="UP000188320">
    <property type="component" value="Unassembled WGS sequence"/>
</dbReference>
<dbReference type="AlphaFoldDB" id="A0A1R1PKK2"/>
<keyword evidence="2" id="KW-1185">Reference proteome</keyword>
<dbReference type="GO" id="GO:0016757">
    <property type="term" value="F:glycosyltransferase activity"/>
    <property type="evidence" value="ECO:0007669"/>
    <property type="project" value="UniProtKB-KW"/>
</dbReference>
<gene>
    <name evidence="1" type="ORF">AX774_g5062</name>
</gene>
<comment type="caution">
    <text evidence="1">The sequence shown here is derived from an EMBL/GenBank/DDBJ whole genome shotgun (WGS) entry which is preliminary data.</text>
</comment>
<dbReference type="PANTHER" id="PTHR34144:SF5">
    <property type="entry name" value="ALPHA-1,3-MANNOSYLTRANSFERASE CMT1"/>
    <property type="match status" value="1"/>
</dbReference>
<organism evidence="1 2">
    <name type="scientific">Zancudomyces culisetae</name>
    <name type="common">Gut fungus</name>
    <name type="synonym">Smittium culisetae</name>
    <dbReference type="NCBI Taxonomy" id="1213189"/>
    <lineage>
        <taxon>Eukaryota</taxon>
        <taxon>Fungi</taxon>
        <taxon>Fungi incertae sedis</taxon>
        <taxon>Zoopagomycota</taxon>
        <taxon>Kickxellomycotina</taxon>
        <taxon>Harpellomycetes</taxon>
        <taxon>Harpellales</taxon>
        <taxon>Legeriomycetaceae</taxon>
        <taxon>Zancudomyces</taxon>
    </lineage>
</organism>
<evidence type="ECO:0000313" key="1">
    <source>
        <dbReference type="EMBL" id="OMH81486.1"/>
    </source>
</evidence>
<dbReference type="EMBL" id="LSSK01000890">
    <property type="protein sequence ID" value="OMH81486.1"/>
    <property type="molecule type" value="Genomic_DNA"/>
</dbReference>
<protein>
    <submittedName>
        <fullName evidence="1">Alpha-1,3-mannosyltransferase CMT1</fullName>
    </submittedName>
</protein>
<dbReference type="PANTHER" id="PTHR34144">
    <property type="entry name" value="CHROMOSOME 8, WHOLE GENOME SHOTGUN SEQUENCE"/>
    <property type="match status" value="1"/>
</dbReference>
<reference evidence="2" key="1">
    <citation type="submission" date="2017-01" db="EMBL/GenBank/DDBJ databases">
        <authorList>
            <person name="Wang Y."/>
            <person name="White M."/>
            <person name="Kvist S."/>
            <person name="Moncalvo J.-M."/>
        </authorList>
    </citation>
    <scope>NUCLEOTIDE SEQUENCE [LARGE SCALE GENOMIC DNA]</scope>
    <source>
        <strain evidence="2">COL-18-3</strain>
    </source>
</reference>
<keyword evidence="1" id="KW-0328">Glycosyltransferase</keyword>
<proteinExistence type="predicted"/>
<evidence type="ECO:0000313" key="2">
    <source>
        <dbReference type="Proteomes" id="UP000188320"/>
    </source>
</evidence>
<name>A0A1R1PKK2_ZANCU</name>
<dbReference type="InterPro" id="IPR021047">
    <property type="entry name" value="Mannosyltransferase_CMT1"/>
</dbReference>
<accession>A0A1R1PKK2</accession>